<dbReference type="Pfam" id="PF20124">
    <property type="entry name" value="DUF6514"/>
    <property type="match status" value="1"/>
</dbReference>
<reference evidence="2 3" key="3">
    <citation type="journal article" name="Genome Announc.">
        <title>Improved Draft Genome Sequence of Clostridium pasteurianum Strain ATCC 6013 (DSM 525) Using a Hybrid Next-Generation Sequencing Approach.</title>
        <authorList>
            <person name="Pyne M.E."/>
            <person name="Utturkar S."/>
            <person name="Brown S.D."/>
            <person name="Moo-Young M."/>
            <person name="Chung D.A."/>
            <person name="Chou C.P."/>
        </authorList>
    </citation>
    <scope>NUCLEOTIDE SEQUENCE [LARGE SCALE GENOMIC DNA]</scope>
    <source>
        <strain evidence="2 3">ATCC 6013</strain>
    </source>
</reference>
<organism evidence="1 4">
    <name type="scientific">Clostridium pasteurianum DSM 525 = ATCC 6013</name>
    <dbReference type="NCBI Taxonomy" id="1262449"/>
    <lineage>
        <taxon>Bacteria</taxon>
        <taxon>Bacillati</taxon>
        <taxon>Bacillota</taxon>
        <taxon>Clostridia</taxon>
        <taxon>Eubacteriales</taxon>
        <taxon>Clostridiaceae</taxon>
        <taxon>Clostridium</taxon>
    </lineage>
</organism>
<dbReference type="eggNOG" id="ENOG5033XWH">
    <property type="taxonomic scope" value="Bacteria"/>
</dbReference>
<name>A0A0H3J6N1_CLOPA</name>
<dbReference type="GeneID" id="93074918"/>
<sequence length="117" mass="13685">MNIVDVFTKSITNDEIEHKYEYRITKSNIEIYNYGVNNDVQSYGIEIERKDILNGKTINLERDSVYNISPHRHKVQQLTKLLYDNEVSPINAIEILGDYVDEYIIDFDNVLKEISIG</sequence>
<evidence type="ECO:0000313" key="2">
    <source>
        <dbReference type="EMBL" id="KRU11142.1"/>
    </source>
</evidence>
<evidence type="ECO:0000313" key="1">
    <source>
        <dbReference type="EMBL" id="AJA52850.1"/>
    </source>
</evidence>
<dbReference type="PATRIC" id="fig|1262449.3.peg.1242"/>
<evidence type="ECO:0000313" key="4">
    <source>
        <dbReference type="Proteomes" id="UP000030905"/>
    </source>
</evidence>
<proteinExistence type="predicted"/>
<dbReference type="EMBL" id="CP009268">
    <property type="protein sequence ID" value="AJA52850.1"/>
    <property type="molecule type" value="Genomic_DNA"/>
</dbReference>
<dbReference type="KEGG" id="cpae:CPAST_c27950"/>
<dbReference type="Proteomes" id="UP000030905">
    <property type="component" value="Chromosome"/>
</dbReference>
<gene>
    <name evidence="1" type="ORF">CLPA_c27950</name>
    <name evidence="2" type="ORF">CP6013_00389</name>
</gene>
<dbReference type="EMBL" id="JPGY02000001">
    <property type="protein sequence ID" value="KRU11142.1"/>
    <property type="molecule type" value="Genomic_DNA"/>
</dbReference>
<dbReference type="RefSeq" id="WP_003442928.1">
    <property type="nucleotide sequence ID" value="NZ_ANZB01000003.1"/>
</dbReference>
<reference evidence="1 4" key="1">
    <citation type="journal article" date="2015" name="Genome Announc.">
        <title>Complete Genome Sequence of the Nitrogen-Fixing and Solvent-Producing Clostridium pasteurianum DSM 525.</title>
        <authorList>
            <person name="Poehlein A."/>
            <person name="Grosse-Honebrink A."/>
            <person name="Zhang Y."/>
            <person name="Minton N.P."/>
            <person name="Daniel R."/>
        </authorList>
    </citation>
    <scope>NUCLEOTIDE SEQUENCE [LARGE SCALE GENOMIC DNA]</scope>
    <source>
        <strain evidence="1">DSM 525</strain>
        <strain evidence="4">DSM 525 / ATCC 6013</strain>
    </source>
</reference>
<dbReference type="PIRSF" id="PIRSF033595">
    <property type="entry name" value="UCP033595"/>
    <property type="match status" value="1"/>
</dbReference>
<accession>A0A0H3J6N1</accession>
<dbReference type="InterPro" id="IPR017016">
    <property type="entry name" value="UCP033595"/>
</dbReference>
<dbReference type="Proteomes" id="UP000028042">
    <property type="component" value="Unassembled WGS sequence"/>
</dbReference>
<evidence type="ECO:0000313" key="3">
    <source>
        <dbReference type="Proteomes" id="UP000028042"/>
    </source>
</evidence>
<dbReference type="KEGG" id="cpat:CLPA_c27950"/>
<dbReference type="AlphaFoldDB" id="A0A0H3J6N1"/>
<keyword evidence="4" id="KW-1185">Reference proteome</keyword>
<reference evidence="2" key="2">
    <citation type="submission" date="2015-10" db="EMBL/GenBank/DDBJ databases">
        <title>Improved Draft Genome Sequence of Clostridium pasteurianum Strain ATCC 6013 (DSM 525) Using a Hybrid Next-Generation Sequencing Approach.</title>
        <authorList>
            <person name="Pyne M.E."/>
            <person name="Utturkar S.M."/>
            <person name="Brown S.D."/>
            <person name="Moo-Young M."/>
            <person name="Chung D.A."/>
            <person name="Chou P.C."/>
        </authorList>
    </citation>
    <scope>NUCLEOTIDE SEQUENCE</scope>
    <source>
        <strain evidence="2">ATCC 6013</strain>
    </source>
</reference>
<protein>
    <submittedName>
        <fullName evidence="1">Uncharacterized protein</fullName>
    </submittedName>
</protein>